<keyword evidence="5 10" id="KW-0566">Pantothenate biosynthesis</keyword>
<dbReference type="InterPro" id="IPR003710">
    <property type="entry name" value="ApbA"/>
</dbReference>
<organism evidence="13 14">
    <name type="scientific">Aliidiomarina sedimenti</name>
    <dbReference type="NCBI Taxonomy" id="1933879"/>
    <lineage>
        <taxon>Bacteria</taxon>
        <taxon>Pseudomonadati</taxon>
        <taxon>Pseudomonadota</taxon>
        <taxon>Gammaproteobacteria</taxon>
        <taxon>Alteromonadales</taxon>
        <taxon>Idiomarinaceae</taxon>
        <taxon>Aliidiomarina</taxon>
    </lineage>
</organism>
<dbReference type="InterPro" id="IPR013328">
    <property type="entry name" value="6PGD_dom2"/>
</dbReference>
<gene>
    <name evidence="13" type="ORF">CWE12_11765</name>
</gene>
<dbReference type="Gene3D" id="3.40.50.720">
    <property type="entry name" value="NAD(P)-binding Rossmann-like Domain"/>
    <property type="match status" value="1"/>
</dbReference>
<dbReference type="Gene3D" id="1.10.1040.10">
    <property type="entry name" value="N-(1-d-carboxylethyl)-l-norvaline Dehydrogenase, domain 2"/>
    <property type="match status" value="1"/>
</dbReference>
<accession>A0ABY0BXG0</accession>
<name>A0ABY0BXG0_9GAMM</name>
<sequence length="311" mass="33601">MNWLVVGHGALASLWAHHLHANGESVSLITREPNTASSEEDFVLETNSEQQHQRLATTPWGQLDNATLQGAQLLIMVKAWQLDAVLQQLADVLAQGHARPNAVILSHNGLGAAEALVQRHPEWPLYDLVTTQGAWRKNPRHTVHAGQGESVIGPRQTATNNACAAPPAWFTPLANALPPLNWEPDILLRRWQKLAINCAINPLASLAGSSNQVLQDSQYNADIQAICAEVAAVADVVLGQGRLIAAELEARVYAVITATANNTCSMLQDLKQGNPTEIDYLNGYIVQLGVAYGIPTPVNQRLYGAVKALQV</sequence>
<reference evidence="13 14" key="1">
    <citation type="journal article" date="2018" name="Front. Microbiol.">
        <title>Genome-Based Analysis Reveals the Taxonomy and Diversity of the Family Idiomarinaceae.</title>
        <authorList>
            <person name="Liu Y."/>
            <person name="Lai Q."/>
            <person name="Shao Z."/>
        </authorList>
    </citation>
    <scope>NUCLEOTIDE SEQUENCE [LARGE SCALE GENOMIC DNA]</scope>
    <source>
        <strain evidence="13 14">GBSy1</strain>
    </source>
</reference>
<comment type="catalytic activity">
    <reaction evidence="9 10">
        <text>(R)-pantoate + NADP(+) = 2-dehydropantoate + NADPH + H(+)</text>
        <dbReference type="Rhea" id="RHEA:16233"/>
        <dbReference type="ChEBI" id="CHEBI:11561"/>
        <dbReference type="ChEBI" id="CHEBI:15378"/>
        <dbReference type="ChEBI" id="CHEBI:15980"/>
        <dbReference type="ChEBI" id="CHEBI:57783"/>
        <dbReference type="ChEBI" id="CHEBI:58349"/>
        <dbReference type="EC" id="1.1.1.169"/>
    </reaction>
</comment>
<dbReference type="EMBL" id="PIPN01000005">
    <property type="protein sequence ID" value="RUO28958.1"/>
    <property type="molecule type" value="Genomic_DNA"/>
</dbReference>
<dbReference type="InterPro" id="IPR036291">
    <property type="entry name" value="NAD(P)-bd_dom_sf"/>
</dbReference>
<dbReference type="Pfam" id="PF02558">
    <property type="entry name" value="ApbA"/>
    <property type="match status" value="1"/>
</dbReference>
<keyword evidence="6 10" id="KW-0521">NADP</keyword>
<dbReference type="RefSeq" id="WP_126789895.1">
    <property type="nucleotide sequence ID" value="NZ_PIPN01000005.1"/>
</dbReference>
<dbReference type="InterPro" id="IPR013752">
    <property type="entry name" value="KPA_reductase"/>
</dbReference>
<evidence type="ECO:0000256" key="8">
    <source>
        <dbReference type="ARBA" id="ARBA00032024"/>
    </source>
</evidence>
<evidence type="ECO:0000256" key="1">
    <source>
        <dbReference type="ARBA" id="ARBA00004994"/>
    </source>
</evidence>
<evidence type="ECO:0000259" key="11">
    <source>
        <dbReference type="Pfam" id="PF02558"/>
    </source>
</evidence>
<evidence type="ECO:0000256" key="6">
    <source>
        <dbReference type="ARBA" id="ARBA00022857"/>
    </source>
</evidence>
<proteinExistence type="inferred from homology"/>
<evidence type="ECO:0000256" key="9">
    <source>
        <dbReference type="ARBA" id="ARBA00048793"/>
    </source>
</evidence>
<protein>
    <recommendedName>
        <fullName evidence="4 10">2-dehydropantoate 2-reductase</fullName>
        <ecNumber evidence="3 10">1.1.1.169</ecNumber>
    </recommendedName>
    <alternativeName>
        <fullName evidence="8 10">Ketopantoate reductase</fullName>
    </alternativeName>
</protein>
<dbReference type="Proteomes" id="UP000287410">
    <property type="component" value="Unassembled WGS sequence"/>
</dbReference>
<comment type="caution">
    <text evidence="13">The sequence shown here is derived from an EMBL/GenBank/DDBJ whole genome shotgun (WGS) entry which is preliminary data.</text>
</comment>
<keyword evidence="7 10" id="KW-0560">Oxidoreductase</keyword>
<dbReference type="SUPFAM" id="SSF48179">
    <property type="entry name" value="6-phosphogluconate dehydrogenase C-terminal domain-like"/>
    <property type="match status" value="1"/>
</dbReference>
<dbReference type="InterPro" id="IPR013332">
    <property type="entry name" value="KPR_N"/>
</dbReference>
<comment type="function">
    <text evidence="10">Catalyzes the NADPH-dependent reduction of ketopantoate into pantoic acid.</text>
</comment>
<evidence type="ECO:0000256" key="5">
    <source>
        <dbReference type="ARBA" id="ARBA00022655"/>
    </source>
</evidence>
<evidence type="ECO:0000259" key="12">
    <source>
        <dbReference type="Pfam" id="PF08546"/>
    </source>
</evidence>
<evidence type="ECO:0000256" key="3">
    <source>
        <dbReference type="ARBA" id="ARBA00013014"/>
    </source>
</evidence>
<keyword evidence="14" id="KW-1185">Reference proteome</keyword>
<evidence type="ECO:0000313" key="13">
    <source>
        <dbReference type="EMBL" id="RUO28958.1"/>
    </source>
</evidence>
<dbReference type="PANTHER" id="PTHR43765">
    <property type="entry name" value="2-DEHYDROPANTOATE 2-REDUCTASE-RELATED"/>
    <property type="match status" value="1"/>
</dbReference>
<evidence type="ECO:0000256" key="7">
    <source>
        <dbReference type="ARBA" id="ARBA00023002"/>
    </source>
</evidence>
<evidence type="ECO:0000256" key="2">
    <source>
        <dbReference type="ARBA" id="ARBA00007870"/>
    </source>
</evidence>
<evidence type="ECO:0000313" key="14">
    <source>
        <dbReference type="Proteomes" id="UP000287410"/>
    </source>
</evidence>
<dbReference type="Pfam" id="PF08546">
    <property type="entry name" value="ApbA_C"/>
    <property type="match status" value="1"/>
</dbReference>
<evidence type="ECO:0000256" key="10">
    <source>
        <dbReference type="RuleBase" id="RU362068"/>
    </source>
</evidence>
<dbReference type="InterPro" id="IPR050838">
    <property type="entry name" value="Ketopantoate_reductase"/>
</dbReference>
<feature type="domain" description="Ketopantoate reductase N-terminal" evidence="11">
    <location>
        <begin position="3"/>
        <end position="155"/>
    </location>
</feature>
<dbReference type="InterPro" id="IPR008927">
    <property type="entry name" value="6-PGluconate_DH-like_C_sf"/>
</dbReference>
<dbReference type="NCBIfam" id="TIGR00745">
    <property type="entry name" value="apbA_panE"/>
    <property type="match status" value="1"/>
</dbReference>
<dbReference type="SUPFAM" id="SSF51735">
    <property type="entry name" value="NAD(P)-binding Rossmann-fold domains"/>
    <property type="match status" value="1"/>
</dbReference>
<dbReference type="EC" id="1.1.1.169" evidence="3 10"/>
<comment type="pathway">
    <text evidence="1 10">Cofactor biosynthesis; (R)-pantothenate biosynthesis; (R)-pantoate from 3-methyl-2-oxobutanoate: step 2/2.</text>
</comment>
<evidence type="ECO:0000256" key="4">
    <source>
        <dbReference type="ARBA" id="ARBA00019465"/>
    </source>
</evidence>
<feature type="domain" description="Ketopantoate reductase C-terminal" evidence="12">
    <location>
        <begin position="185"/>
        <end position="310"/>
    </location>
</feature>
<comment type="similarity">
    <text evidence="2 10">Belongs to the ketopantoate reductase family.</text>
</comment>
<dbReference type="PANTHER" id="PTHR43765:SF2">
    <property type="entry name" value="2-DEHYDROPANTOATE 2-REDUCTASE"/>
    <property type="match status" value="1"/>
</dbReference>